<evidence type="ECO:0000313" key="2">
    <source>
        <dbReference type="Proteomes" id="UP000283295"/>
    </source>
</evidence>
<protein>
    <submittedName>
        <fullName evidence="1">Alpha/beta hydrolase</fullName>
    </submittedName>
</protein>
<gene>
    <name evidence="1" type="ORF">DWX94_05080</name>
</gene>
<organism evidence="1 2">
    <name type="scientific">Coprococcus eutactus</name>
    <dbReference type="NCBI Taxonomy" id="33043"/>
    <lineage>
        <taxon>Bacteria</taxon>
        <taxon>Bacillati</taxon>
        <taxon>Bacillota</taxon>
        <taxon>Clostridia</taxon>
        <taxon>Lachnospirales</taxon>
        <taxon>Lachnospiraceae</taxon>
        <taxon>Coprococcus</taxon>
    </lineage>
</organism>
<dbReference type="EMBL" id="QRVK01000008">
    <property type="protein sequence ID" value="RGS43259.1"/>
    <property type="molecule type" value="Genomic_DNA"/>
</dbReference>
<dbReference type="GO" id="GO:0016787">
    <property type="term" value="F:hydrolase activity"/>
    <property type="evidence" value="ECO:0007669"/>
    <property type="project" value="UniProtKB-KW"/>
</dbReference>
<evidence type="ECO:0000313" key="1">
    <source>
        <dbReference type="EMBL" id="RGS43259.1"/>
    </source>
</evidence>
<dbReference type="AlphaFoldDB" id="A0A3R6CUY4"/>
<dbReference type="SUPFAM" id="SSF53474">
    <property type="entry name" value="alpha/beta-Hydrolases"/>
    <property type="match status" value="1"/>
</dbReference>
<accession>A0A3R6CUY4</accession>
<dbReference type="InterPro" id="IPR029058">
    <property type="entry name" value="AB_hydrolase_fold"/>
</dbReference>
<sequence>MVEIDGHEIHVVHRGDETAEHALVFIHPNKTADDSIALEPLFDELPDYELIYVDRSGSGYSDDWDAPKDIDSMLAETRAAVKAVTGRTSYILVASKSGGTLAVDWADEYPDEVEAIVGLQMYFPDQYEGMDEDAYCSFENKIMLELVKIGGQRLSDSVLPDNSYNIYTKDQMDRRNAIIEKGLYTQGMYNEDKNLVKNANKVAALGLPEKTPMYMIYCNPYTDPFLHQDDDTLETYEDLMQNSEEDPAGTYNSYYKEYAESHSNVEMTEMSGSDRLIVYNPQKVADLIKEYISSRVK</sequence>
<dbReference type="OrthoDB" id="1817159at2"/>
<keyword evidence="1" id="KW-0378">Hydrolase</keyword>
<name>A0A3R6CUY4_9FIRM</name>
<dbReference type="Gene3D" id="3.40.50.1820">
    <property type="entry name" value="alpha/beta hydrolase"/>
    <property type="match status" value="1"/>
</dbReference>
<dbReference type="Proteomes" id="UP000283295">
    <property type="component" value="Unassembled WGS sequence"/>
</dbReference>
<comment type="caution">
    <text evidence="1">The sequence shown here is derived from an EMBL/GenBank/DDBJ whole genome shotgun (WGS) entry which is preliminary data.</text>
</comment>
<reference evidence="1 2" key="1">
    <citation type="submission" date="2018-08" db="EMBL/GenBank/DDBJ databases">
        <title>A genome reference for cultivated species of the human gut microbiota.</title>
        <authorList>
            <person name="Zou Y."/>
            <person name="Xue W."/>
            <person name="Luo G."/>
        </authorList>
    </citation>
    <scope>NUCLEOTIDE SEQUENCE [LARGE SCALE GENOMIC DNA]</scope>
    <source>
        <strain evidence="1 2">AF22-21</strain>
    </source>
</reference>
<proteinExistence type="predicted"/>